<gene>
    <name evidence="2" type="ORF">MKK02DRAFT_24225</name>
</gene>
<dbReference type="AlphaFoldDB" id="A0AA38HA59"/>
<protein>
    <recommendedName>
        <fullName evidence="1">Beta-glucuronidase C-terminal domain-containing protein</fullName>
    </recommendedName>
</protein>
<dbReference type="PANTHER" id="PTHR36183">
    <property type="entry name" value="BETA-GLUCURONIDASE"/>
    <property type="match status" value="1"/>
</dbReference>
<keyword evidence="3" id="KW-1185">Reference proteome</keyword>
<dbReference type="Gene3D" id="2.60.40.1180">
    <property type="entry name" value="Golgi alpha-mannosidase II"/>
    <property type="match status" value="1"/>
</dbReference>
<accession>A0AA38HA59</accession>
<dbReference type="InterPro" id="IPR013780">
    <property type="entry name" value="Glyco_hydro_b"/>
</dbReference>
<reference evidence="2" key="1">
    <citation type="journal article" date="2022" name="G3 (Bethesda)">
        <title>High quality genome of the basidiomycete yeast Dioszegia hungarica PDD-24b-2 isolated from cloud water.</title>
        <authorList>
            <person name="Jarrige D."/>
            <person name="Haridas S."/>
            <person name="Bleykasten-Grosshans C."/>
            <person name="Joly M."/>
            <person name="Nadalig T."/>
            <person name="Sancelme M."/>
            <person name="Vuilleumier S."/>
            <person name="Grigoriev I.V."/>
            <person name="Amato P."/>
            <person name="Bringel F."/>
        </authorList>
    </citation>
    <scope>NUCLEOTIDE SEQUENCE</scope>
    <source>
        <strain evidence="2">PDD-24b-2</strain>
    </source>
</reference>
<name>A0AA38HA59_9TREE</name>
<dbReference type="EMBL" id="JAKWFO010000004">
    <property type="protein sequence ID" value="KAI9637208.1"/>
    <property type="molecule type" value="Genomic_DNA"/>
</dbReference>
<evidence type="ECO:0000313" key="2">
    <source>
        <dbReference type="EMBL" id="KAI9637208.1"/>
    </source>
</evidence>
<dbReference type="GeneID" id="77726062"/>
<comment type="caution">
    <text evidence="2">The sequence shown here is derived from an EMBL/GenBank/DDBJ whole genome shotgun (WGS) entry which is preliminary data.</text>
</comment>
<proteinExistence type="predicted"/>
<feature type="domain" description="Beta-glucuronidase C-terminal" evidence="1">
    <location>
        <begin position="425"/>
        <end position="522"/>
    </location>
</feature>
<dbReference type="RefSeq" id="XP_052946985.1">
    <property type="nucleotide sequence ID" value="XM_053086861.1"/>
</dbReference>
<organism evidence="2 3">
    <name type="scientific">Dioszegia hungarica</name>
    <dbReference type="NCBI Taxonomy" id="4972"/>
    <lineage>
        <taxon>Eukaryota</taxon>
        <taxon>Fungi</taxon>
        <taxon>Dikarya</taxon>
        <taxon>Basidiomycota</taxon>
        <taxon>Agaricomycotina</taxon>
        <taxon>Tremellomycetes</taxon>
        <taxon>Tremellales</taxon>
        <taxon>Bulleribasidiaceae</taxon>
        <taxon>Dioszegia</taxon>
    </lineage>
</organism>
<evidence type="ECO:0000259" key="1">
    <source>
        <dbReference type="Pfam" id="PF16862"/>
    </source>
</evidence>
<sequence length="526" mass="56220">MLLPHPSILLTSRAITGNVTSAEVSVAYGQPKYAERLDRQLPALSIEMDRWPDWSGPKVGQPNPFVNNIFAQVTERTGAAMYLRVGANSEDRARINLTYEVVNLTFPAPTPDTPAPEASSISIGRDWYRLSANLPDGTDFHWGVNYKVQNETETQAQIRLLAAAFQGGSKLKVNLRELEVGNEVDLADRGSTAPPSTPQSYVSYWNKQIKAAMSSGAITLGSASGTYLSPGAFARSIRFNTNWIFTAMSVFSAGLLNDGAVAAVTKQYTGHLYSASYNAAFAVQPGVLMDKVNVRGNLSTRVADAVLARKEGLVYVLGESNSYSNHGAPGASNTAEATLWGTDYMLYAASNGIERVHFHNGRGFAYSVVQPSILNGSGLDDGLSHPDRPHIAPLWNSFLIVGEAIGTSGNSYVAELGTNSSALAAYGIYEDNYLRRIVLVNSQVYLATTQGGRQGLNVSLSGWTAGQYATVKRFTAPYTNSTSGLSWAGQNFDTASGSPEGSVVEVPVNGSTISVEASSIALICLK</sequence>
<evidence type="ECO:0000313" key="3">
    <source>
        <dbReference type="Proteomes" id="UP001164286"/>
    </source>
</evidence>
<dbReference type="InterPro" id="IPR031728">
    <property type="entry name" value="GlcAase_C"/>
</dbReference>
<dbReference type="Pfam" id="PF16862">
    <property type="entry name" value="Glyco_hydro_79C"/>
    <property type="match status" value="1"/>
</dbReference>
<dbReference type="Gene3D" id="3.20.20.80">
    <property type="entry name" value="Glycosidases"/>
    <property type="match status" value="1"/>
</dbReference>
<dbReference type="PANTHER" id="PTHR36183:SF2">
    <property type="entry name" value="BETA-GLUCURONIDASE C-TERMINAL DOMAIN-CONTAINING PROTEIN"/>
    <property type="match status" value="1"/>
</dbReference>
<dbReference type="InterPro" id="IPR052974">
    <property type="entry name" value="GH79_Enzymes"/>
</dbReference>
<dbReference type="Proteomes" id="UP001164286">
    <property type="component" value="Unassembled WGS sequence"/>
</dbReference>